<gene>
    <name evidence="1" type="ORF">N0D28_08310</name>
</gene>
<dbReference type="RefSeq" id="WP_260559070.1">
    <property type="nucleotide sequence ID" value="NZ_BAABEC010000059.1"/>
</dbReference>
<evidence type="ECO:0000313" key="2">
    <source>
        <dbReference type="Proteomes" id="UP001060261"/>
    </source>
</evidence>
<name>A0ABY5YCJ4_9DEIO</name>
<sequence>MSRTVTTYGLGVKFTADEQSLQRIALGGTVKLASFTDAKFGTAGNRVIPAGTVVIRDTDKSLIPAAGTEAAGKAFLMASDIVEAPLPGTSRGSDLTTGLYAGGVIYEDQLPDAIGTPKVLSAGLKTALGSNFIFQASQGSLIVTV</sequence>
<organism evidence="1 2">
    <name type="scientific">Deinococcus rubellus</name>
    <dbReference type="NCBI Taxonomy" id="1889240"/>
    <lineage>
        <taxon>Bacteria</taxon>
        <taxon>Thermotogati</taxon>
        <taxon>Deinococcota</taxon>
        <taxon>Deinococci</taxon>
        <taxon>Deinococcales</taxon>
        <taxon>Deinococcaceae</taxon>
        <taxon>Deinococcus</taxon>
    </lineage>
</organism>
<keyword evidence="2" id="KW-1185">Reference proteome</keyword>
<protein>
    <recommendedName>
        <fullName evidence="3">DUF2190 family protein</fullName>
    </recommendedName>
</protein>
<evidence type="ECO:0008006" key="3">
    <source>
        <dbReference type="Google" id="ProtNLM"/>
    </source>
</evidence>
<dbReference type="Proteomes" id="UP001060261">
    <property type="component" value="Chromosome"/>
</dbReference>
<evidence type="ECO:0000313" key="1">
    <source>
        <dbReference type="EMBL" id="UWX62775.1"/>
    </source>
</evidence>
<reference evidence="1" key="1">
    <citation type="submission" date="2022-09" db="EMBL/GenBank/DDBJ databases">
        <title>genome sequence of Deinococcus rubellus.</title>
        <authorList>
            <person name="Srinivasan S."/>
        </authorList>
    </citation>
    <scope>NUCLEOTIDE SEQUENCE</scope>
    <source>
        <strain evidence="1">Ant6</strain>
    </source>
</reference>
<accession>A0ABY5YCJ4</accession>
<dbReference type="EMBL" id="CP104213">
    <property type="protein sequence ID" value="UWX62775.1"/>
    <property type="molecule type" value="Genomic_DNA"/>
</dbReference>
<proteinExistence type="predicted"/>